<protein>
    <submittedName>
        <fullName evidence="2">Uncharacterized protein</fullName>
    </submittedName>
</protein>
<reference evidence="3" key="1">
    <citation type="submission" date="2019-03" db="EMBL/GenBank/DDBJ databases">
        <title>Snf2 controls pulcherriminic acid biosynthesis and connects pigmentation and antifungal activity of the yeast Metschnikowia pulcherrima.</title>
        <authorList>
            <person name="Gore-Lloyd D."/>
            <person name="Sumann I."/>
            <person name="Brachmann A.O."/>
            <person name="Schneeberger K."/>
            <person name="Ortiz-Merino R.A."/>
            <person name="Moreno-Beltran M."/>
            <person name="Schlaefli M."/>
            <person name="Kirner P."/>
            <person name="Santos Kron A."/>
            <person name="Wolfe K.H."/>
            <person name="Piel J."/>
            <person name="Ahrens C.H."/>
            <person name="Henk D."/>
            <person name="Freimoser F.M."/>
        </authorList>
    </citation>
    <scope>NUCLEOTIDE SEQUENCE [LARGE SCALE GENOMIC DNA]</scope>
    <source>
        <strain evidence="3">APC 1.2</strain>
    </source>
</reference>
<sequence length="340" mass="39223">MSNLSSTSTEPHEEAVTSFVHSVRKYELEDQMYPLVGHMDYVHEFAASTTSLQHVISTNAFDFKKYVPYMLEEGKMSLFPEFIRYFMKAFMMKSNENMAYCVYDAETFRGLFRGTKEEVVLAVKAVEMDFSTTLFRCFSPALQETYRGWTLTRSILETRFHAEIMDENEEMSVAIRKEELRSLAKEGNVIPYVEFLMAFEHGEQFIWSEVAAIVSGFTHNDKQIKVASKKLAHWRKVTKGLLKSRINDFLSDLKDEGIVANTETQSISNEKRRKIDSENPEGWEHDKEKTNLAATPTVRKDGSSWIPHDQWVELQEEKRKAREVNQDVSDASSQLVTATS</sequence>
<name>A0A4P6XH92_9ASCO</name>
<dbReference type="Proteomes" id="UP000292447">
    <property type="component" value="Chromosome I"/>
</dbReference>
<dbReference type="STRING" id="2163413.A0A4P6XH92"/>
<proteinExistence type="predicted"/>
<dbReference type="EMBL" id="CP034456">
    <property type="protein sequence ID" value="QBM85426.1"/>
    <property type="molecule type" value="Genomic_DNA"/>
</dbReference>
<keyword evidence="3" id="KW-1185">Reference proteome</keyword>
<feature type="region of interest" description="Disordered" evidence="1">
    <location>
        <begin position="264"/>
        <end position="340"/>
    </location>
</feature>
<gene>
    <name evidence="2" type="ORF">METSCH_A00440</name>
</gene>
<organism evidence="2 3">
    <name type="scientific">Metschnikowia aff. pulcherrima</name>
    <dbReference type="NCBI Taxonomy" id="2163413"/>
    <lineage>
        <taxon>Eukaryota</taxon>
        <taxon>Fungi</taxon>
        <taxon>Dikarya</taxon>
        <taxon>Ascomycota</taxon>
        <taxon>Saccharomycotina</taxon>
        <taxon>Pichiomycetes</taxon>
        <taxon>Metschnikowiaceae</taxon>
        <taxon>Metschnikowia</taxon>
    </lineage>
</organism>
<dbReference type="AlphaFoldDB" id="A0A4P6XH92"/>
<evidence type="ECO:0000313" key="2">
    <source>
        <dbReference type="EMBL" id="QBM85426.1"/>
    </source>
</evidence>
<feature type="compositionally biased region" description="Polar residues" evidence="1">
    <location>
        <begin position="326"/>
        <end position="340"/>
    </location>
</feature>
<evidence type="ECO:0000313" key="3">
    <source>
        <dbReference type="Proteomes" id="UP000292447"/>
    </source>
</evidence>
<feature type="compositionally biased region" description="Basic and acidic residues" evidence="1">
    <location>
        <begin position="269"/>
        <end position="290"/>
    </location>
</feature>
<accession>A0A4P6XH92</accession>
<feature type="compositionally biased region" description="Basic and acidic residues" evidence="1">
    <location>
        <begin position="315"/>
        <end position="325"/>
    </location>
</feature>
<evidence type="ECO:0000256" key="1">
    <source>
        <dbReference type="SAM" id="MobiDB-lite"/>
    </source>
</evidence>